<feature type="compositionally biased region" description="Polar residues" evidence="1">
    <location>
        <begin position="17"/>
        <end position="29"/>
    </location>
</feature>
<dbReference type="Proteomes" id="UP001189122">
    <property type="component" value="Unassembled WGS sequence"/>
</dbReference>
<feature type="region of interest" description="Disordered" evidence="1">
    <location>
        <begin position="58"/>
        <end position="95"/>
    </location>
</feature>
<feature type="region of interest" description="Disordered" evidence="1">
    <location>
        <begin position="17"/>
        <end position="45"/>
    </location>
</feature>
<dbReference type="EMBL" id="CACRZD030000009">
    <property type="protein sequence ID" value="CAA6665514.1"/>
    <property type="molecule type" value="Genomic_DNA"/>
</dbReference>
<dbReference type="AlphaFoldDB" id="A0A7I8J647"/>
<accession>A0A7I8J647</accession>
<evidence type="ECO:0000256" key="1">
    <source>
        <dbReference type="SAM" id="MobiDB-lite"/>
    </source>
</evidence>
<protein>
    <submittedName>
        <fullName evidence="2">Uncharacterized protein</fullName>
    </submittedName>
</protein>
<dbReference type="EMBL" id="LR743596">
    <property type="protein sequence ID" value="CAA2626196.1"/>
    <property type="molecule type" value="Genomic_DNA"/>
</dbReference>
<feature type="compositionally biased region" description="Low complexity" evidence="1">
    <location>
        <begin position="71"/>
        <end position="82"/>
    </location>
</feature>
<name>A0A7I8J647_SPIIN</name>
<keyword evidence="3" id="KW-1185">Reference proteome</keyword>
<evidence type="ECO:0000313" key="3">
    <source>
        <dbReference type="Proteomes" id="UP001189122"/>
    </source>
</evidence>
<reference evidence="2 3" key="1">
    <citation type="submission" date="2019-12" db="EMBL/GenBank/DDBJ databases">
        <authorList>
            <person name="Scholz U."/>
            <person name="Mascher M."/>
            <person name="Fiebig A."/>
        </authorList>
    </citation>
    <scope>NUCLEOTIDE SEQUENCE</scope>
</reference>
<sequence>MALSYLIYRGPREPTYYSNSSADHLTYSGSRRPINRRRARDSDAQRAVEPFITLHQKPLNASSCKPSRGISTQSCQSSPSPTHAGSHGLSSDEGY</sequence>
<gene>
    <name evidence="2" type="ORF">SI7747_09011903</name>
</gene>
<organism evidence="2">
    <name type="scientific">Spirodela intermedia</name>
    <name type="common">Intermediate duckweed</name>
    <dbReference type="NCBI Taxonomy" id="51605"/>
    <lineage>
        <taxon>Eukaryota</taxon>
        <taxon>Viridiplantae</taxon>
        <taxon>Streptophyta</taxon>
        <taxon>Embryophyta</taxon>
        <taxon>Tracheophyta</taxon>
        <taxon>Spermatophyta</taxon>
        <taxon>Magnoliopsida</taxon>
        <taxon>Liliopsida</taxon>
        <taxon>Araceae</taxon>
        <taxon>Lemnoideae</taxon>
        <taxon>Spirodela</taxon>
    </lineage>
</organism>
<evidence type="ECO:0000313" key="2">
    <source>
        <dbReference type="EMBL" id="CAA2626196.1"/>
    </source>
</evidence>
<proteinExistence type="predicted"/>